<dbReference type="Proteomes" id="UP001362899">
    <property type="component" value="Unassembled WGS sequence"/>
</dbReference>
<proteinExistence type="predicted"/>
<feature type="compositionally biased region" description="Basic and acidic residues" evidence="1">
    <location>
        <begin position="1"/>
        <end position="10"/>
    </location>
</feature>
<reference evidence="2 3" key="1">
    <citation type="journal article" date="2023" name="Elife">
        <title>Identification of key yeast species and microbe-microbe interactions impacting larval growth of Drosophila in the wild.</title>
        <authorList>
            <person name="Mure A."/>
            <person name="Sugiura Y."/>
            <person name="Maeda R."/>
            <person name="Honda K."/>
            <person name="Sakurai N."/>
            <person name="Takahashi Y."/>
            <person name="Watada M."/>
            <person name="Katoh T."/>
            <person name="Gotoh A."/>
            <person name="Gotoh Y."/>
            <person name="Taniguchi I."/>
            <person name="Nakamura K."/>
            <person name="Hayashi T."/>
            <person name="Katayama T."/>
            <person name="Uemura T."/>
            <person name="Hattori Y."/>
        </authorList>
    </citation>
    <scope>NUCLEOTIDE SEQUENCE [LARGE SCALE GENOMIC DNA]</scope>
    <source>
        <strain evidence="2 3">SB-73</strain>
    </source>
</reference>
<feature type="region of interest" description="Disordered" evidence="1">
    <location>
        <begin position="1"/>
        <end position="21"/>
    </location>
</feature>
<dbReference type="AlphaFoldDB" id="A0AAV5RKK8"/>
<feature type="compositionally biased region" description="Basic and acidic residues" evidence="1">
    <location>
        <begin position="103"/>
        <end position="113"/>
    </location>
</feature>
<evidence type="ECO:0000313" key="2">
    <source>
        <dbReference type="EMBL" id="GMM51268.1"/>
    </source>
</evidence>
<feature type="compositionally biased region" description="Acidic residues" evidence="1">
    <location>
        <begin position="74"/>
        <end position="86"/>
    </location>
</feature>
<evidence type="ECO:0000313" key="3">
    <source>
        <dbReference type="Proteomes" id="UP001362899"/>
    </source>
</evidence>
<gene>
    <name evidence="2" type="ORF">DASB73_022260</name>
</gene>
<feature type="region of interest" description="Disordered" evidence="1">
    <location>
        <begin position="36"/>
        <end position="133"/>
    </location>
</feature>
<name>A0AAV5RKK8_STABA</name>
<sequence>MPHGILRNENEATPSSGPVFNRKQVFENTELNAKLGSEGIELRERLHKQPGSGPSNKTKYAKTKAPSALNLPKEDDDEEEDAVDEEDKNKDVNFNKQELAAWDEQRGQTEKIIEPNTPYMGTAADTEYYDEDPIDLDLGETVIDE</sequence>
<dbReference type="EMBL" id="BTGC01000003">
    <property type="protein sequence ID" value="GMM51268.1"/>
    <property type="molecule type" value="Genomic_DNA"/>
</dbReference>
<accession>A0AAV5RKK8</accession>
<protein>
    <submittedName>
        <fullName evidence="2">Uncharacterized protein</fullName>
    </submittedName>
</protein>
<organism evidence="2 3">
    <name type="scientific">Starmerella bacillaris</name>
    <name type="common">Yeast</name>
    <name type="synonym">Candida zemplinina</name>
    <dbReference type="NCBI Taxonomy" id="1247836"/>
    <lineage>
        <taxon>Eukaryota</taxon>
        <taxon>Fungi</taxon>
        <taxon>Dikarya</taxon>
        <taxon>Ascomycota</taxon>
        <taxon>Saccharomycotina</taxon>
        <taxon>Dipodascomycetes</taxon>
        <taxon>Dipodascales</taxon>
        <taxon>Trichomonascaceae</taxon>
        <taxon>Starmerella</taxon>
    </lineage>
</organism>
<comment type="caution">
    <text evidence="2">The sequence shown here is derived from an EMBL/GenBank/DDBJ whole genome shotgun (WGS) entry which is preliminary data.</text>
</comment>
<evidence type="ECO:0000256" key="1">
    <source>
        <dbReference type="SAM" id="MobiDB-lite"/>
    </source>
</evidence>
<keyword evidence="3" id="KW-1185">Reference proteome</keyword>